<accession>A0ABU6TCN6</accession>
<comment type="caution">
    <text evidence="1">The sequence shown here is derived from an EMBL/GenBank/DDBJ whole genome shotgun (WGS) entry which is preliminary data.</text>
</comment>
<dbReference type="EMBL" id="JASCZI010090783">
    <property type="protein sequence ID" value="MED6146476.1"/>
    <property type="molecule type" value="Genomic_DNA"/>
</dbReference>
<protein>
    <submittedName>
        <fullName evidence="1">Uncharacterized protein</fullName>
    </submittedName>
</protein>
<reference evidence="1 2" key="1">
    <citation type="journal article" date="2023" name="Plants (Basel)">
        <title>Bridging the Gap: Combining Genomics and Transcriptomics Approaches to Understand Stylosanthes scabra, an Orphan Legume from the Brazilian Caatinga.</title>
        <authorList>
            <person name="Ferreira-Neto J.R.C."/>
            <person name="da Silva M.D."/>
            <person name="Binneck E."/>
            <person name="de Melo N.F."/>
            <person name="da Silva R.H."/>
            <person name="de Melo A.L.T.M."/>
            <person name="Pandolfi V."/>
            <person name="Bustamante F.O."/>
            <person name="Brasileiro-Vidal A.C."/>
            <person name="Benko-Iseppon A.M."/>
        </authorList>
    </citation>
    <scope>NUCLEOTIDE SEQUENCE [LARGE SCALE GENOMIC DNA]</scope>
    <source>
        <tissue evidence="1">Leaves</tissue>
    </source>
</reference>
<dbReference type="PANTHER" id="PTHR33710">
    <property type="entry name" value="BNAC02G09200D PROTEIN"/>
    <property type="match status" value="1"/>
</dbReference>
<dbReference type="PANTHER" id="PTHR33710:SF86">
    <property type="entry name" value="VIRAL MOVEMENT PROTEIN"/>
    <property type="match status" value="1"/>
</dbReference>
<proteinExistence type="predicted"/>
<evidence type="ECO:0000313" key="1">
    <source>
        <dbReference type="EMBL" id="MED6146476.1"/>
    </source>
</evidence>
<organism evidence="1 2">
    <name type="scientific">Stylosanthes scabra</name>
    <dbReference type="NCBI Taxonomy" id="79078"/>
    <lineage>
        <taxon>Eukaryota</taxon>
        <taxon>Viridiplantae</taxon>
        <taxon>Streptophyta</taxon>
        <taxon>Embryophyta</taxon>
        <taxon>Tracheophyta</taxon>
        <taxon>Spermatophyta</taxon>
        <taxon>Magnoliopsida</taxon>
        <taxon>eudicotyledons</taxon>
        <taxon>Gunneridae</taxon>
        <taxon>Pentapetalae</taxon>
        <taxon>rosids</taxon>
        <taxon>fabids</taxon>
        <taxon>Fabales</taxon>
        <taxon>Fabaceae</taxon>
        <taxon>Papilionoideae</taxon>
        <taxon>50 kb inversion clade</taxon>
        <taxon>dalbergioids sensu lato</taxon>
        <taxon>Dalbergieae</taxon>
        <taxon>Pterocarpus clade</taxon>
        <taxon>Stylosanthes</taxon>
    </lineage>
</organism>
<gene>
    <name evidence="1" type="ORF">PIB30_034704</name>
</gene>
<dbReference type="Proteomes" id="UP001341840">
    <property type="component" value="Unassembled WGS sequence"/>
</dbReference>
<name>A0ABU6TCN6_9FABA</name>
<evidence type="ECO:0000313" key="2">
    <source>
        <dbReference type="Proteomes" id="UP001341840"/>
    </source>
</evidence>
<sequence>MGYIGSKFTWWNRSEGQRAIRERLDRSLMSPLLRMEFPNASLIHLEDLRSNHRLILLVSDSEITHRKRRFRFQERWCANSVVNSIVDEKSNVTNSRRQMEDIYKELAVKKNAIHPNSKAEIEELEDQLSSLVEQEERY</sequence>
<keyword evidence="2" id="KW-1185">Reference proteome</keyword>